<keyword evidence="10" id="KW-1185">Reference proteome</keyword>
<dbReference type="PROSITE" id="PS50850">
    <property type="entry name" value="MFS"/>
    <property type="match status" value="1"/>
</dbReference>
<dbReference type="STRING" id="1348853.LK12_06870"/>
<dbReference type="PANTHER" id="PTHR23501:SF174">
    <property type="entry name" value="MULTIDRUG EXPORT PROTEIN EMRB-RELATED"/>
    <property type="match status" value="1"/>
</dbReference>
<evidence type="ECO:0000256" key="5">
    <source>
        <dbReference type="ARBA" id="ARBA00022989"/>
    </source>
</evidence>
<feature type="transmembrane region" description="Helical" evidence="7">
    <location>
        <begin position="367"/>
        <end position="388"/>
    </location>
</feature>
<evidence type="ECO:0000259" key="8">
    <source>
        <dbReference type="PROSITE" id="PS50850"/>
    </source>
</evidence>
<gene>
    <name evidence="9" type="ORF">LK12_06870</name>
</gene>
<dbReference type="InterPro" id="IPR011701">
    <property type="entry name" value="MFS"/>
</dbReference>
<feature type="transmembrane region" description="Helical" evidence="7">
    <location>
        <begin position="140"/>
        <end position="161"/>
    </location>
</feature>
<dbReference type="InterPro" id="IPR036259">
    <property type="entry name" value="MFS_trans_sf"/>
</dbReference>
<dbReference type="InterPro" id="IPR004638">
    <property type="entry name" value="EmrB-like"/>
</dbReference>
<evidence type="ECO:0000313" key="10">
    <source>
        <dbReference type="Proteomes" id="UP000031057"/>
    </source>
</evidence>
<dbReference type="Gene3D" id="1.20.1720.10">
    <property type="entry name" value="Multidrug resistance protein D"/>
    <property type="match status" value="1"/>
</dbReference>
<feature type="transmembrane region" description="Helical" evidence="7">
    <location>
        <begin position="334"/>
        <end position="355"/>
    </location>
</feature>
<dbReference type="InterPro" id="IPR001958">
    <property type="entry name" value="Tet-R_TetA/multi-R_MdtG-like"/>
</dbReference>
<dbReference type="GO" id="GO:0022857">
    <property type="term" value="F:transmembrane transporter activity"/>
    <property type="evidence" value="ECO:0007669"/>
    <property type="project" value="InterPro"/>
</dbReference>
<dbReference type="EMBL" id="JTDI01000002">
    <property type="protein sequence ID" value="KHK92504.1"/>
    <property type="molecule type" value="Genomic_DNA"/>
</dbReference>
<feature type="transmembrane region" description="Helical" evidence="7">
    <location>
        <begin position="79"/>
        <end position="100"/>
    </location>
</feature>
<reference evidence="9 10" key="1">
    <citation type="submission" date="2014-10" db="EMBL/GenBank/DDBJ databases">
        <title>Genome sequence of Novosphingobium malaysiense MUSC 273(T).</title>
        <authorList>
            <person name="Lee L.-H."/>
        </authorList>
    </citation>
    <scope>NUCLEOTIDE SEQUENCE [LARGE SCALE GENOMIC DNA]</scope>
    <source>
        <strain evidence="9 10">MUSC 273</strain>
    </source>
</reference>
<name>A0A0B1ZSL0_9SPHN</name>
<dbReference type="AlphaFoldDB" id="A0A0B1ZSL0"/>
<evidence type="ECO:0000256" key="2">
    <source>
        <dbReference type="ARBA" id="ARBA00022448"/>
    </source>
</evidence>
<dbReference type="InterPro" id="IPR020846">
    <property type="entry name" value="MFS_dom"/>
</dbReference>
<dbReference type="GO" id="GO:0005886">
    <property type="term" value="C:plasma membrane"/>
    <property type="evidence" value="ECO:0007669"/>
    <property type="project" value="UniProtKB-SubCell"/>
</dbReference>
<feature type="transmembrane region" description="Helical" evidence="7">
    <location>
        <begin position="475"/>
        <end position="493"/>
    </location>
</feature>
<evidence type="ECO:0000256" key="7">
    <source>
        <dbReference type="SAM" id="Phobius"/>
    </source>
</evidence>
<feature type="transmembrane region" description="Helical" evidence="7">
    <location>
        <begin position="200"/>
        <end position="218"/>
    </location>
</feature>
<feature type="domain" description="Major facilitator superfamily (MFS) profile" evidence="8">
    <location>
        <begin position="15"/>
        <end position="498"/>
    </location>
</feature>
<dbReference type="Gene3D" id="1.20.1250.20">
    <property type="entry name" value="MFS general substrate transporter like domains"/>
    <property type="match status" value="1"/>
</dbReference>
<dbReference type="CDD" id="cd17503">
    <property type="entry name" value="MFS_LmrB_MDR_like"/>
    <property type="match status" value="1"/>
</dbReference>
<feature type="transmembrane region" description="Helical" evidence="7">
    <location>
        <begin position="269"/>
        <end position="290"/>
    </location>
</feature>
<protein>
    <recommendedName>
        <fullName evidence="8">Major facilitator superfamily (MFS) profile domain-containing protein</fullName>
    </recommendedName>
</protein>
<dbReference type="NCBIfam" id="TIGR00711">
    <property type="entry name" value="efflux_EmrB"/>
    <property type="match status" value="1"/>
</dbReference>
<feature type="transmembrane region" description="Helical" evidence="7">
    <location>
        <begin position="12"/>
        <end position="39"/>
    </location>
</feature>
<evidence type="ECO:0000256" key="6">
    <source>
        <dbReference type="ARBA" id="ARBA00023136"/>
    </source>
</evidence>
<proteinExistence type="predicted"/>
<keyword evidence="6 7" id="KW-0472">Membrane</keyword>
<evidence type="ECO:0000256" key="4">
    <source>
        <dbReference type="ARBA" id="ARBA00022692"/>
    </source>
</evidence>
<comment type="caution">
    <text evidence="9">The sequence shown here is derived from an EMBL/GenBank/DDBJ whole genome shotgun (WGS) entry which is preliminary data.</text>
</comment>
<feature type="transmembrane region" description="Helical" evidence="7">
    <location>
        <begin position="230"/>
        <end position="248"/>
    </location>
</feature>
<evidence type="ECO:0000256" key="3">
    <source>
        <dbReference type="ARBA" id="ARBA00022475"/>
    </source>
</evidence>
<feature type="transmembrane region" description="Helical" evidence="7">
    <location>
        <begin position="302"/>
        <end position="327"/>
    </location>
</feature>
<organism evidence="9 10">
    <name type="scientific">Novosphingobium malaysiense</name>
    <dbReference type="NCBI Taxonomy" id="1348853"/>
    <lineage>
        <taxon>Bacteria</taxon>
        <taxon>Pseudomonadati</taxon>
        <taxon>Pseudomonadota</taxon>
        <taxon>Alphaproteobacteria</taxon>
        <taxon>Sphingomonadales</taxon>
        <taxon>Sphingomonadaceae</taxon>
        <taxon>Novosphingobium</taxon>
    </lineage>
</organism>
<accession>A0A0B1ZSL0</accession>
<dbReference type="Pfam" id="PF07690">
    <property type="entry name" value="MFS_1"/>
    <property type="match status" value="1"/>
</dbReference>
<dbReference type="SUPFAM" id="SSF103473">
    <property type="entry name" value="MFS general substrate transporter"/>
    <property type="match status" value="1"/>
</dbReference>
<dbReference type="PANTHER" id="PTHR23501">
    <property type="entry name" value="MAJOR FACILITATOR SUPERFAMILY"/>
    <property type="match status" value="1"/>
</dbReference>
<keyword evidence="5 7" id="KW-1133">Transmembrane helix</keyword>
<feature type="transmembrane region" description="Helical" evidence="7">
    <location>
        <begin position="167"/>
        <end position="188"/>
    </location>
</feature>
<evidence type="ECO:0000313" key="9">
    <source>
        <dbReference type="EMBL" id="KHK92504.1"/>
    </source>
</evidence>
<dbReference type="Proteomes" id="UP000031057">
    <property type="component" value="Unassembled WGS sequence"/>
</dbReference>
<dbReference type="OrthoDB" id="9812221at2"/>
<evidence type="ECO:0000256" key="1">
    <source>
        <dbReference type="ARBA" id="ARBA00004651"/>
    </source>
</evidence>
<keyword evidence="4 7" id="KW-0812">Transmembrane</keyword>
<dbReference type="PRINTS" id="PR01035">
    <property type="entry name" value="TCRTETA"/>
</dbReference>
<feature type="transmembrane region" description="Helical" evidence="7">
    <location>
        <begin position="51"/>
        <end position="72"/>
    </location>
</feature>
<keyword evidence="3" id="KW-1003">Cell membrane</keyword>
<keyword evidence="2" id="KW-0813">Transport</keyword>
<comment type="subcellular location">
    <subcellularLocation>
        <location evidence="1">Cell membrane</location>
        <topology evidence="1">Multi-pass membrane protein</topology>
    </subcellularLocation>
</comment>
<sequence>MDSASYPDPSRRLLITGATILAVLMVTLDGTIAVIALPHIQSALGASQDQIAWVLTSYLLAGAIATPLAGWLADHFGRVRVMALSVVGFTLSSVACGLAPTLEFLVFARVVQGFSGASLVPLSQVLLLDINPPEKQGPAIAAFGMGTLLGPMMGPILGGWLTEYVSWRSIFLVNAPVGVIAFLGLMIFAREVHLSRASPFDARGFAFVSIAIAAFQLMLDRGQMLDWFDSTEICIEATVAGLFAYIAVVHMLTARDPFIKPVIFKDRNFLLGTVLSAVTGIFLTGVIPIMTSMMQQLLGYPVLLAGLISTPRAIGNLLTIMVVGRLVSVIDARYLIFVGMALLVGSLSLLSSMSLEVSQARMGFVTFLQGCGSGLLFLPLTMIVFSTLPREHRNEGSTIFTLVRNLSGAAGISLIQAATIRDQAQVQSHLVERVRADNPVIAWSMPDFDVTNVPGVQTIMGEIGRQAAMVAYVNSYRAILILAVLAAPLALLMRKGSRGPEPIPAMHGE</sequence>
<dbReference type="RefSeq" id="WP_039280969.1">
    <property type="nucleotide sequence ID" value="NZ_JTDI01000002.1"/>
</dbReference>